<feature type="transmembrane region" description="Helical" evidence="13">
    <location>
        <begin position="6"/>
        <end position="26"/>
    </location>
</feature>
<keyword evidence="3" id="KW-0808">Transferase</keyword>
<dbReference type="Gene3D" id="3.30.200.20">
    <property type="entry name" value="Phosphorylase Kinase, domain 1"/>
    <property type="match status" value="1"/>
</dbReference>
<evidence type="ECO:0000313" key="15">
    <source>
        <dbReference type="EMBL" id="KAJ4770368.1"/>
    </source>
</evidence>
<evidence type="ECO:0000256" key="10">
    <source>
        <dbReference type="ARBA" id="ARBA00023136"/>
    </source>
</evidence>
<dbReference type="InterPro" id="IPR008271">
    <property type="entry name" value="Ser/Thr_kinase_AS"/>
</dbReference>
<dbReference type="PROSITE" id="PS50011">
    <property type="entry name" value="PROTEIN_KINASE_DOM"/>
    <property type="match status" value="1"/>
</dbReference>
<keyword evidence="9 13" id="KW-1133">Transmembrane helix</keyword>
<dbReference type="SUPFAM" id="SSF56112">
    <property type="entry name" value="Protein kinase-like (PK-like)"/>
    <property type="match status" value="1"/>
</dbReference>
<dbReference type="InterPro" id="IPR045874">
    <property type="entry name" value="LRK10/LRL21-25-like"/>
</dbReference>
<evidence type="ECO:0000256" key="6">
    <source>
        <dbReference type="ARBA" id="ARBA00022741"/>
    </source>
</evidence>
<comment type="caution">
    <text evidence="15">The sequence shown here is derived from an EMBL/GenBank/DDBJ whole genome shotgun (WGS) entry which is preliminary data.</text>
</comment>
<feature type="transmembrane region" description="Helical" evidence="13">
    <location>
        <begin position="286"/>
        <end position="313"/>
    </location>
</feature>
<evidence type="ECO:0000256" key="7">
    <source>
        <dbReference type="ARBA" id="ARBA00022777"/>
    </source>
</evidence>
<evidence type="ECO:0000256" key="4">
    <source>
        <dbReference type="ARBA" id="ARBA00022692"/>
    </source>
</evidence>
<keyword evidence="6 12" id="KW-0547">Nucleotide-binding</keyword>
<keyword evidence="8 12" id="KW-0067">ATP-binding</keyword>
<dbReference type="AlphaFoldDB" id="A0AAV8DLR4"/>
<evidence type="ECO:0000256" key="5">
    <source>
        <dbReference type="ARBA" id="ARBA00022729"/>
    </source>
</evidence>
<dbReference type="Pfam" id="PF00069">
    <property type="entry name" value="Pkinase"/>
    <property type="match status" value="1"/>
</dbReference>
<comment type="subcellular location">
    <subcellularLocation>
        <location evidence="1">Membrane</location>
        <topology evidence="1">Single-pass type I membrane protein</topology>
    </subcellularLocation>
</comment>
<sequence>MVFSLFLSATRYILLIILLLNGVVLVKGGNNHKKTSPCPPSSCGHLHDIHYPFRLETDPPQCGSIQFELSCKVNEPYISWQSEKFYVTSISYSQQKINMIDPALVNGTCNPATSPTDISYEFEFDGPLVECEGELLFSEQPRVSFVSCSSRIDKYWYYGCQTENNSLLYVIDGNAELSTLEPSCRCLSSTYISKPIGDMNNSKEVFDTLGMGFRLCWHKKSFWKSLEFCFQEAARDFGYEIPNDGRLPNWVYFLLNVLLADSDFSYCMGENLSGFTYGEKNFTEDAILTTVTAIIVLILQLCFVLILLCRFIFMPCALFSFLAHKYWSSKSLTDDVERFLRNQKTLAVTRFSYTDIIAITNHFRDKLGEGGFGTVFKGTILRNRYVAVKMLRSSRLKGEEFINEVSTLGSIHHRNIVRLIGYCSEESKKALVYEYMPKGSLDKHIFRGNSTPSHFSWYKIKEIALGVAQGINYLHRECEMRILHFDIKPHNILLDYNFVPKISDFGLAKLYPRDFSMVSLSIARGTAGYIAPELLSRNFGGISDKADVYSYGMLLLEMAGGRRNWSPELENRSQEYYPSWMYDQLLQCQDQEINLHIDEIEAKLCKVGLWCIQMKPSDRPSMNQVVEMLEGDSLGDGLQMPPSPFFSTSATNYLRSSEFGSIPMSMIFEQHEDESLNGDVNDHLI</sequence>
<dbReference type="GO" id="GO:0004674">
    <property type="term" value="F:protein serine/threonine kinase activity"/>
    <property type="evidence" value="ECO:0007669"/>
    <property type="project" value="UniProtKB-KW"/>
</dbReference>
<reference evidence="15" key="1">
    <citation type="submission" date="2022-08" db="EMBL/GenBank/DDBJ databases">
        <authorList>
            <person name="Marques A."/>
        </authorList>
    </citation>
    <scope>NUCLEOTIDE SEQUENCE</scope>
    <source>
        <strain evidence="15">RhyPub2mFocal</strain>
        <tissue evidence="15">Leaves</tissue>
    </source>
</reference>
<evidence type="ECO:0000256" key="11">
    <source>
        <dbReference type="ARBA" id="ARBA00023180"/>
    </source>
</evidence>
<name>A0AAV8DLR4_9POAL</name>
<keyword evidence="7 15" id="KW-0418">Kinase</keyword>
<evidence type="ECO:0000256" key="9">
    <source>
        <dbReference type="ARBA" id="ARBA00022989"/>
    </source>
</evidence>
<evidence type="ECO:0000313" key="16">
    <source>
        <dbReference type="Proteomes" id="UP001140206"/>
    </source>
</evidence>
<dbReference type="EMBL" id="JAMFTS010000003">
    <property type="protein sequence ID" value="KAJ4770368.1"/>
    <property type="molecule type" value="Genomic_DNA"/>
</dbReference>
<dbReference type="GO" id="GO:0016020">
    <property type="term" value="C:membrane"/>
    <property type="evidence" value="ECO:0007669"/>
    <property type="project" value="UniProtKB-SubCell"/>
</dbReference>
<dbReference type="InterPro" id="IPR000719">
    <property type="entry name" value="Prot_kinase_dom"/>
</dbReference>
<keyword evidence="15" id="KW-0675">Receptor</keyword>
<feature type="binding site" evidence="12">
    <location>
        <position position="389"/>
    </location>
    <ligand>
        <name>ATP</name>
        <dbReference type="ChEBI" id="CHEBI:30616"/>
    </ligand>
</feature>
<evidence type="ECO:0000256" key="1">
    <source>
        <dbReference type="ARBA" id="ARBA00004479"/>
    </source>
</evidence>
<dbReference type="GO" id="GO:0030247">
    <property type="term" value="F:polysaccharide binding"/>
    <property type="evidence" value="ECO:0007669"/>
    <property type="project" value="InterPro"/>
</dbReference>
<dbReference type="InterPro" id="IPR017441">
    <property type="entry name" value="Protein_kinase_ATP_BS"/>
</dbReference>
<keyword evidence="2" id="KW-0723">Serine/threonine-protein kinase</keyword>
<dbReference type="SMART" id="SM00220">
    <property type="entry name" value="S_TKc"/>
    <property type="match status" value="1"/>
</dbReference>
<dbReference type="Gene3D" id="1.10.510.10">
    <property type="entry name" value="Transferase(Phosphotransferase) domain 1"/>
    <property type="match status" value="1"/>
</dbReference>
<dbReference type="PROSITE" id="PS00107">
    <property type="entry name" value="PROTEIN_KINASE_ATP"/>
    <property type="match status" value="1"/>
</dbReference>
<evidence type="ECO:0000256" key="13">
    <source>
        <dbReference type="SAM" id="Phobius"/>
    </source>
</evidence>
<dbReference type="GO" id="GO:0005524">
    <property type="term" value="F:ATP binding"/>
    <property type="evidence" value="ECO:0007669"/>
    <property type="project" value="UniProtKB-UniRule"/>
</dbReference>
<organism evidence="15 16">
    <name type="scientific">Rhynchospora pubera</name>
    <dbReference type="NCBI Taxonomy" id="906938"/>
    <lineage>
        <taxon>Eukaryota</taxon>
        <taxon>Viridiplantae</taxon>
        <taxon>Streptophyta</taxon>
        <taxon>Embryophyta</taxon>
        <taxon>Tracheophyta</taxon>
        <taxon>Spermatophyta</taxon>
        <taxon>Magnoliopsida</taxon>
        <taxon>Liliopsida</taxon>
        <taxon>Poales</taxon>
        <taxon>Cyperaceae</taxon>
        <taxon>Cyperoideae</taxon>
        <taxon>Rhynchosporeae</taxon>
        <taxon>Rhynchospora</taxon>
    </lineage>
</organism>
<dbReference type="FunFam" id="1.10.510.10:FF:000590">
    <property type="entry name" value="PR5-like receptor kinase"/>
    <property type="match status" value="1"/>
</dbReference>
<dbReference type="FunFam" id="3.30.200.20:FF:000178">
    <property type="entry name" value="serine/threonine-protein kinase PBS1-like"/>
    <property type="match status" value="1"/>
</dbReference>
<keyword evidence="4 13" id="KW-0812">Transmembrane</keyword>
<keyword evidence="10 13" id="KW-0472">Membrane</keyword>
<dbReference type="Proteomes" id="UP001140206">
    <property type="component" value="Chromosome 3"/>
</dbReference>
<keyword evidence="11" id="KW-0325">Glycoprotein</keyword>
<accession>A0AAV8DLR4</accession>
<dbReference type="PROSITE" id="PS00108">
    <property type="entry name" value="PROTEIN_KINASE_ST"/>
    <property type="match status" value="1"/>
</dbReference>
<dbReference type="InterPro" id="IPR025287">
    <property type="entry name" value="WAK_GUB"/>
</dbReference>
<dbReference type="CDD" id="cd14066">
    <property type="entry name" value="STKc_IRAK"/>
    <property type="match status" value="1"/>
</dbReference>
<evidence type="ECO:0000256" key="8">
    <source>
        <dbReference type="ARBA" id="ARBA00022840"/>
    </source>
</evidence>
<proteinExistence type="predicted"/>
<evidence type="ECO:0000256" key="2">
    <source>
        <dbReference type="ARBA" id="ARBA00022527"/>
    </source>
</evidence>
<keyword evidence="5" id="KW-0732">Signal</keyword>
<protein>
    <submittedName>
        <fullName evidence="15">Receptor kinase</fullName>
    </submittedName>
</protein>
<keyword evidence="16" id="KW-1185">Reference proteome</keyword>
<dbReference type="InterPro" id="IPR011009">
    <property type="entry name" value="Kinase-like_dom_sf"/>
</dbReference>
<feature type="domain" description="Protein kinase" evidence="14">
    <location>
        <begin position="361"/>
        <end position="646"/>
    </location>
</feature>
<evidence type="ECO:0000256" key="3">
    <source>
        <dbReference type="ARBA" id="ARBA00022679"/>
    </source>
</evidence>
<gene>
    <name evidence="15" type="ORF">LUZ62_054625</name>
</gene>
<dbReference type="Pfam" id="PF13947">
    <property type="entry name" value="GUB_WAK_bind"/>
    <property type="match status" value="1"/>
</dbReference>
<dbReference type="PANTHER" id="PTHR27009">
    <property type="entry name" value="RUST RESISTANCE KINASE LR10-RELATED"/>
    <property type="match status" value="1"/>
</dbReference>
<evidence type="ECO:0000259" key="14">
    <source>
        <dbReference type="PROSITE" id="PS50011"/>
    </source>
</evidence>
<evidence type="ECO:0000256" key="12">
    <source>
        <dbReference type="PROSITE-ProRule" id="PRU10141"/>
    </source>
</evidence>